<feature type="domain" description="Formyl transferase N-terminal" evidence="5">
    <location>
        <begin position="21"/>
        <end position="198"/>
    </location>
</feature>
<proteinExistence type="predicted"/>
<keyword evidence="4" id="KW-0658">Purine biosynthesis</keyword>
<reference evidence="6" key="1">
    <citation type="submission" date="2024-07" db="EMBL/GenBank/DDBJ databases">
        <authorList>
            <person name="Yu S.T."/>
        </authorList>
    </citation>
    <scope>NUCLEOTIDE SEQUENCE</scope>
    <source>
        <strain evidence="6">R28</strain>
    </source>
</reference>
<dbReference type="RefSeq" id="WP_369173395.1">
    <property type="nucleotide sequence ID" value="NZ_CP163439.1"/>
</dbReference>
<dbReference type="GO" id="GO:0005829">
    <property type="term" value="C:cytosol"/>
    <property type="evidence" value="ECO:0007669"/>
    <property type="project" value="TreeGrafter"/>
</dbReference>
<comment type="pathway">
    <text evidence="1">Purine metabolism; IMP biosynthesis via de novo pathway; N(2)-formyl-N(1)-(5-phospho-D-ribosyl)glycinamide from N(1)-(5-phospho-D-ribosyl)glycinamide (10-formyl THF route): step 1/1.</text>
</comment>
<dbReference type="SUPFAM" id="SSF53328">
    <property type="entry name" value="Formyltransferase"/>
    <property type="match status" value="1"/>
</dbReference>
<dbReference type="GO" id="GO:0006189">
    <property type="term" value="P:'de novo' IMP biosynthetic process"/>
    <property type="evidence" value="ECO:0007669"/>
    <property type="project" value="TreeGrafter"/>
</dbReference>
<dbReference type="AlphaFoldDB" id="A0AB39Q8P1"/>
<gene>
    <name evidence="6" type="ORF">AB5J49_38010</name>
</gene>
<dbReference type="Gene3D" id="3.40.50.170">
    <property type="entry name" value="Formyl transferase, N-terminal domain"/>
    <property type="match status" value="1"/>
</dbReference>
<evidence type="ECO:0000259" key="5">
    <source>
        <dbReference type="Pfam" id="PF00551"/>
    </source>
</evidence>
<keyword evidence="3" id="KW-0808">Transferase</keyword>
<dbReference type="InterPro" id="IPR002376">
    <property type="entry name" value="Formyl_transf_N"/>
</dbReference>
<organism evidence="6">
    <name type="scientific">Streptomyces sp. R28</name>
    <dbReference type="NCBI Taxonomy" id="3238628"/>
    <lineage>
        <taxon>Bacteria</taxon>
        <taxon>Bacillati</taxon>
        <taxon>Actinomycetota</taxon>
        <taxon>Actinomycetes</taxon>
        <taxon>Kitasatosporales</taxon>
        <taxon>Streptomycetaceae</taxon>
        <taxon>Streptomyces</taxon>
    </lineage>
</organism>
<sequence>MSAAQHRITPLGPVRPSGPLRIGVLVSATGANLGTLLGMRDREPDTFDVCLVASHGSTAKALDVARDAGVETWTGDFDAHCGFVSQAVGREGLLRYRQRARAWHDALDARIEAWEAEHGALDLIVLAYHRWIEGNLLDRFRGRMINQHPADLSVLDAAGRRLLVGKDPVRLAMAAGHTATRTSCFVVDGTQDGGAVLCMGPPVDVEARRATPEDAWEQELRQKTLSDRPCLEWTVRAFAAGRLALGADTHADGSRAVMVDGRPTPLGGRRLG</sequence>
<dbReference type="EC" id="2.1.2.2" evidence="2"/>
<dbReference type="PANTHER" id="PTHR43369:SF2">
    <property type="entry name" value="PHOSPHORIBOSYLGLYCINAMIDE FORMYLTRANSFERASE"/>
    <property type="match status" value="1"/>
</dbReference>
<dbReference type="PANTHER" id="PTHR43369">
    <property type="entry name" value="PHOSPHORIBOSYLGLYCINAMIDE FORMYLTRANSFERASE"/>
    <property type="match status" value="1"/>
</dbReference>
<evidence type="ECO:0000256" key="2">
    <source>
        <dbReference type="ARBA" id="ARBA00012254"/>
    </source>
</evidence>
<evidence type="ECO:0000256" key="1">
    <source>
        <dbReference type="ARBA" id="ARBA00005054"/>
    </source>
</evidence>
<dbReference type="EMBL" id="CP163439">
    <property type="protein sequence ID" value="XDQ38692.1"/>
    <property type="molecule type" value="Genomic_DNA"/>
</dbReference>
<dbReference type="InterPro" id="IPR036477">
    <property type="entry name" value="Formyl_transf_N_sf"/>
</dbReference>
<name>A0AB39Q8P1_9ACTN</name>
<dbReference type="GO" id="GO:0004644">
    <property type="term" value="F:phosphoribosylglycinamide formyltransferase activity"/>
    <property type="evidence" value="ECO:0007669"/>
    <property type="project" value="UniProtKB-EC"/>
</dbReference>
<evidence type="ECO:0000313" key="6">
    <source>
        <dbReference type="EMBL" id="XDQ38692.1"/>
    </source>
</evidence>
<dbReference type="Pfam" id="PF00551">
    <property type="entry name" value="Formyl_trans_N"/>
    <property type="match status" value="1"/>
</dbReference>
<protein>
    <recommendedName>
        <fullName evidence="2">phosphoribosylglycinamide formyltransferase 1</fullName>
        <ecNumber evidence="2">2.1.2.2</ecNumber>
    </recommendedName>
</protein>
<accession>A0AB39Q8P1</accession>
<evidence type="ECO:0000256" key="3">
    <source>
        <dbReference type="ARBA" id="ARBA00022679"/>
    </source>
</evidence>
<evidence type="ECO:0000256" key="4">
    <source>
        <dbReference type="ARBA" id="ARBA00022755"/>
    </source>
</evidence>